<dbReference type="PANTHER" id="PTHR28055:SF1">
    <property type="entry name" value="ALTERED INHERITANCE OF MITOCHONDRIA PROTEIN 41, MITOCHONDRIAL"/>
    <property type="match status" value="1"/>
</dbReference>
<dbReference type="EMBL" id="RWKW01000118">
    <property type="protein sequence ID" value="RST82129.1"/>
    <property type="molecule type" value="Genomic_DNA"/>
</dbReference>
<dbReference type="AlphaFoldDB" id="A0A3R9Y1P2"/>
<organism evidence="1 2">
    <name type="scientific">Aquibium carbonis</name>
    <dbReference type="NCBI Taxonomy" id="2495581"/>
    <lineage>
        <taxon>Bacteria</taxon>
        <taxon>Pseudomonadati</taxon>
        <taxon>Pseudomonadota</taxon>
        <taxon>Alphaproteobacteria</taxon>
        <taxon>Hyphomicrobiales</taxon>
        <taxon>Phyllobacteriaceae</taxon>
        <taxon>Aquibium</taxon>
    </lineage>
</organism>
<dbReference type="RefSeq" id="WP_126702386.1">
    <property type="nucleotide sequence ID" value="NZ_RWKW01000118.1"/>
</dbReference>
<keyword evidence="2" id="KW-1185">Reference proteome</keyword>
<dbReference type="GO" id="GO:0016884">
    <property type="term" value="F:carbon-nitrogen ligase activity, with glutamine as amido-N-donor"/>
    <property type="evidence" value="ECO:0007669"/>
    <property type="project" value="InterPro"/>
</dbReference>
<dbReference type="OrthoDB" id="9788127at2"/>
<evidence type="ECO:0000313" key="1">
    <source>
        <dbReference type="EMBL" id="RST82129.1"/>
    </source>
</evidence>
<name>A0A3R9Y1P2_9HYPH</name>
<comment type="caution">
    <text evidence="1">The sequence shown here is derived from an EMBL/GenBank/DDBJ whole genome shotgun (WGS) entry which is preliminary data.</text>
</comment>
<protein>
    <submittedName>
        <fullName evidence="1">GatB/YqeY domain-containing protein</fullName>
    </submittedName>
</protein>
<reference evidence="1 2" key="1">
    <citation type="submission" date="2018-12" db="EMBL/GenBank/DDBJ databases">
        <title>Mesorhizobium carbonis sp. nov., isolated from coal mine water.</title>
        <authorList>
            <person name="Xin W."/>
            <person name="Xu Z."/>
            <person name="Xiang F."/>
            <person name="Zhang J."/>
            <person name="Xi L."/>
            <person name="Liu J."/>
        </authorList>
    </citation>
    <scope>NUCLEOTIDE SEQUENCE [LARGE SCALE GENOMIC DNA]</scope>
    <source>
        <strain evidence="1 2">B2.3</strain>
    </source>
</reference>
<dbReference type="SUPFAM" id="SSF89095">
    <property type="entry name" value="GatB/YqeY motif"/>
    <property type="match status" value="1"/>
</dbReference>
<dbReference type="InterPro" id="IPR003789">
    <property type="entry name" value="Asn/Gln_tRNA_amidoTrase-B-like"/>
</dbReference>
<proteinExistence type="predicted"/>
<dbReference type="PANTHER" id="PTHR28055">
    <property type="entry name" value="ALTERED INHERITANCE OF MITOCHONDRIA PROTEIN 41, MITOCHONDRIAL"/>
    <property type="match status" value="1"/>
</dbReference>
<gene>
    <name evidence="1" type="ORF">EJC49_23610</name>
</gene>
<accession>A0A3R9Y1P2</accession>
<dbReference type="Gene3D" id="1.10.10.410">
    <property type="match status" value="1"/>
</dbReference>
<dbReference type="Gene3D" id="1.10.1510.10">
    <property type="entry name" value="Uncharacterised protein YqeY/AIM41 PF09424, N-terminal domain"/>
    <property type="match status" value="1"/>
</dbReference>
<dbReference type="Proteomes" id="UP000278398">
    <property type="component" value="Unassembled WGS sequence"/>
</dbReference>
<dbReference type="InterPro" id="IPR042184">
    <property type="entry name" value="YqeY/Aim41_N"/>
</dbReference>
<dbReference type="Pfam" id="PF09424">
    <property type="entry name" value="YqeY"/>
    <property type="match status" value="1"/>
</dbReference>
<evidence type="ECO:0000313" key="2">
    <source>
        <dbReference type="Proteomes" id="UP000278398"/>
    </source>
</evidence>
<dbReference type="InterPro" id="IPR019004">
    <property type="entry name" value="YqeY/Aim41"/>
</dbReference>
<sequence>MREKFAETLKQALKSHDKRRVSTIRLIQTAIHDRDIANRGAGRDPVSEEEIALILVKMIKQRQESARLYEEGNRLELAEQEREEIAIIRDFLPRQLEEEAVKQACQEVISEVGADGLRDMGRCMNALREKYPGRMDFGKASGIVKGMLQ</sequence>
<dbReference type="InterPro" id="IPR023168">
    <property type="entry name" value="GatB_Yqey_C_2"/>
</dbReference>